<dbReference type="RefSeq" id="WP_081047228.1">
    <property type="nucleotide sequence ID" value="NZ_FAUY01000001.1"/>
</dbReference>
<evidence type="ECO:0008006" key="3">
    <source>
        <dbReference type="Google" id="ProtNLM"/>
    </source>
</evidence>
<dbReference type="AlphaFoldDB" id="A0A9W5ASQ0"/>
<gene>
    <name evidence="1" type="ORF">ERS739223_00953</name>
</gene>
<dbReference type="EMBL" id="FAVC01000002">
    <property type="protein sequence ID" value="CUU82361.1"/>
    <property type="molecule type" value="Genomic_DNA"/>
</dbReference>
<evidence type="ECO:0000313" key="1">
    <source>
        <dbReference type="EMBL" id="CUU82361.1"/>
    </source>
</evidence>
<dbReference type="InterPro" id="IPR011004">
    <property type="entry name" value="Trimer_LpxA-like_sf"/>
</dbReference>
<dbReference type="Proteomes" id="UP000052245">
    <property type="component" value="Unassembled WGS sequence"/>
</dbReference>
<dbReference type="Gene3D" id="2.160.10.10">
    <property type="entry name" value="Hexapeptide repeat proteins"/>
    <property type="match status" value="1"/>
</dbReference>
<sequence>MLKEIIKKYKFDFKEDRIGPDCPFTHWKLYFKNTIEKLCNSKFAYFGEKAEFRASAYAITYFKISLGNNIVIRPNSMLFASPNVGGGGIVIEYNVMLGSGVHIYCKS</sequence>
<protein>
    <recommendedName>
        <fullName evidence="3">Acetyltransferase</fullName>
    </recommendedName>
</protein>
<organism evidence="1 2">
    <name type="scientific">Campylobacter hyointestinalis subsp. hyointestinalis</name>
    <dbReference type="NCBI Taxonomy" id="91352"/>
    <lineage>
        <taxon>Bacteria</taxon>
        <taxon>Pseudomonadati</taxon>
        <taxon>Campylobacterota</taxon>
        <taxon>Epsilonproteobacteria</taxon>
        <taxon>Campylobacterales</taxon>
        <taxon>Campylobacteraceae</taxon>
        <taxon>Campylobacter</taxon>
    </lineage>
</organism>
<reference evidence="1 2" key="1">
    <citation type="submission" date="2015-11" db="EMBL/GenBank/DDBJ databases">
        <authorList>
            <consortium name="Pathogen Informatics"/>
        </authorList>
    </citation>
    <scope>NUCLEOTIDE SEQUENCE [LARGE SCALE GENOMIC DNA]</scope>
    <source>
        <strain evidence="1 2">007A-0283</strain>
    </source>
</reference>
<name>A0A9W5ASQ0_CAMHY</name>
<accession>A0A9W5ASQ0</accession>
<evidence type="ECO:0000313" key="2">
    <source>
        <dbReference type="Proteomes" id="UP000052245"/>
    </source>
</evidence>
<proteinExistence type="predicted"/>
<comment type="caution">
    <text evidence="1">The sequence shown here is derived from an EMBL/GenBank/DDBJ whole genome shotgun (WGS) entry which is preliminary data.</text>
</comment>
<dbReference type="SUPFAM" id="SSF51161">
    <property type="entry name" value="Trimeric LpxA-like enzymes"/>
    <property type="match status" value="1"/>
</dbReference>